<feature type="domain" description="C2H2-type" evidence="2">
    <location>
        <begin position="866"/>
        <end position="890"/>
    </location>
</feature>
<accession>A0A8K0AG19</accession>
<organism evidence="3 4">
    <name type="scientific">Branchiostoma lanceolatum</name>
    <name type="common">Common lancelet</name>
    <name type="synonym">Amphioxus lanceolatum</name>
    <dbReference type="NCBI Taxonomy" id="7740"/>
    <lineage>
        <taxon>Eukaryota</taxon>
        <taxon>Metazoa</taxon>
        <taxon>Chordata</taxon>
        <taxon>Cephalochordata</taxon>
        <taxon>Leptocardii</taxon>
        <taxon>Amphioxiformes</taxon>
        <taxon>Branchiostomatidae</taxon>
        <taxon>Branchiostoma</taxon>
    </lineage>
</organism>
<proteinExistence type="predicted"/>
<evidence type="ECO:0000259" key="2">
    <source>
        <dbReference type="PROSITE" id="PS00028"/>
    </source>
</evidence>
<name>A0A8K0AG19_BRALA</name>
<feature type="region of interest" description="Disordered" evidence="1">
    <location>
        <begin position="57"/>
        <end position="130"/>
    </location>
</feature>
<feature type="region of interest" description="Disordered" evidence="1">
    <location>
        <begin position="834"/>
        <end position="861"/>
    </location>
</feature>
<evidence type="ECO:0000313" key="3">
    <source>
        <dbReference type="EMBL" id="CAH1274654.1"/>
    </source>
</evidence>
<dbReference type="InterPro" id="IPR013087">
    <property type="entry name" value="Znf_C2H2_type"/>
</dbReference>
<reference evidence="3" key="1">
    <citation type="submission" date="2022-01" db="EMBL/GenBank/DDBJ databases">
        <authorList>
            <person name="Braso-Vives M."/>
        </authorList>
    </citation>
    <scope>NUCLEOTIDE SEQUENCE</scope>
</reference>
<feature type="compositionally biased region" description="Polar residues" evidence="1">
    <location>
        <begin position="80"/>
        <end position="108"/>
    </location>
</feature>
<feature type="compositionally biased region" description="Polar residues" evidence="1">
    <location>
        <begin position="927"/>
        <end position="936"/>
    </location>
</feature>
<dbReference type="PANTHER" id="PTHR33845:SF1">
    <property type="entry name" value="C2H2-TYPE DOMAIN-CONTAINING PROTEIN"/>
    <property type="match status" value="1"/>
</dbReference>
<protein>
    <submittedName>
        <fullName evidence="3">Hypp5353 protein</fullName>
    </submittedName>
</protein>
<feature type="compositionally biased region" description="Polar residues" evidence="1">
    <location>
        <begin position="116"/>
        <end position="130"/>
    </location>
</feature>
<sequence>MRLKYHSNCRWKVRPKGTRGIGFFQSWRIQELANELVPVGSAMCVKCRVSIGGEEDLSEVNARTVSPESEASAQEPVHVPSTSGLHEQEPVPSTSGLHEQEPVPSTSGHGVREPVPSTSGLHEQEPVPSTSGIDKALQQLTLEESQDSPSSSLSVGSPIAERSLYTVSSQSQASNGEADLPMSKPKQLLEQLLQAGDCKVDKVQVLTVPWNEASQRTQRFHLKQASEAVSTVLQVLAPDDSYSLWKYLRESKVMDVALGMGGSAIEMELLNSLVECYKCASQSYTRRQILSIMADKYTFGDLEKLLPGLTRYQVTSARQHKLQYGRGAPVPPSIDTRMRVEPAKLDHFIAFITSAHVVQDLPFGEKILKLSSGHTLKVPNTIRAMIPERIISQYQQYCTENHFIPMGKRTLQRVLGACSASVRTSLQGLDYFTAEGGRAFDDLEVAVDRLAEQQGQEWATKQTTILRSSKRYLKGDYKVHVSQEATVAEHCRQFALSDDTDINFSATCLHQHDEECDACNGLPQLLAAIEKSFTEHKFPTPEDKDDMRFTLDQAKQDIYAWQCHQLRSINQDEAWHALLDDLDDRSVLLVMDWAMKFLPRKYRESQTDWFGKRGLPWHISVAHRRCDASIFVETFIHLFQTCTQDSSSVVSILQHTVQQLKEELPTLQSIYIRSDNAGCYHNTLLFQAAKHINQTTGVTIRRIDYCDPQGGKGSCDRQAATVKSHIKTWINEGHNVETAAEFKTAVESRGGIPGVKVFQCEVDTGLGVTSTKMDGITKLNNFEFTEAGLRVWRAYNIGDGNLIPWPRLPAVKPPTLLILSEPSHPGFAFRPIKSRQKKAQGQQEVESDSDEESAREQRSLGSLFPCPEDSCVKVYQTHRGLEAHVAVGRHQRRLERETLLDKAKLAYAEKLEQGPSEVPHLEPSLEASRTTPSPQQGWALRNPKKHVRFSSKQKEYLDKRFQIGETTGKKSDPLTVSKEMRHACDAQGKRLFQVQEFLTG</sequence>
<dbReference type="OrthoDB" id="5988132at2759"/>
<evidence type="ECO:0000313" key="4">
    <source>
        <dbReference type="Proteomes" id="UP000838412"/>
    </source>
</evidence>
<evidence type="ECO:0000256" key="1">
    <source>
        <dbReference type="SAM" id="MobiDB-lite"/>
    </source>
</evidence>
<dbReference type="PROSITE" id="PS00028">
    <property type="entry name" value="ZINC_FINGER_C2H2_1"/>
    <property type="match status" value="1"/>
</dbReference>
<dbReference type="Proteomes" id="UP000838412">
    <property type="component" value="Chromosome 9"/>
</dbReference>
<gene>
    <name evidence="3" type="primary">Hypp5353</name>
    <name evidence="3" type="ORF">BLAG_LOCUS25596</name>
</gene>
<feature type="compositionally biased region" description="Polar residues" evidence="1">
    <location>
        <begin position="61"/>
        <end position="72"/>
    </location>
</feature>
<keyword evidence="4" id="KW-1185">Reference proteome</keyword>
<dbReference type="EMBL" id="OV696694">
    <property type="protein sequence ID" value="CAH1274654.1"/>
    <property type="molecule type" value="Genomic_DNA"/>
</dbReference>
<feature type="region of interest" description="Disordered" evidence="1">
    <location>
        <begin position="912"/>
        <end position="945"/>
    </location>
</feature>
<dbReference type="AlphaFoldDB" id="A0A8K0AG19"/>
<dbReference type="PANTHER" id="PTHR33845">
    <property type="entry name" value="C2H2-TYPE DOMAIN-CONTAINING PROTEIN"/>
    <property type="match status" value="1"/>
</dbReference>